<feature type="chain" id="PRO_5016277509" evidence="1">
    <location>
        <begin position="28"/>
        <end position="305"/>
    </location>
</feature>
<evidence type="ECO:0000313" key="2">
    <source>
        <dbReference type="EMBL" id="PWK88028.1"/>
    </source>
</evidence>
<evidence type="ECO:0000313" key="3">
    <source>
        <dbReference type="Proteomes" id="UP000246005"/>
    </source>
</evidence>
<organism evidence="2 3">
    <name type="scientific">Lentzea atacamensis</name>
    <dbReference type="NCBI Taxonomy" id="531938"/>
    <lineage>
        <taxon>Bacteria</taxon>
        <taxon>Bacillati</taxon>
        <taxon>Actinomycetota</taxon>
        <taxon>Actinomycetes</taxon>
        <taxon>Pseudonocardiales</taxon>
        <taxon>Pseudonocardiaceae</taxon>
        <taxon>Lentzea</taxon>
    </lineage>
</organism>
<dbReference type="Proteomes" id="UP000246005">
    <property type="component" value="Unassembled WGS sequence"/>
</dbReference>
<dbReference type="EMBL" id="QGHB01000003">
    <property type="protein sequence ID" value="PWK88028.1"/>
    <property type="molecule type" value="Genomic_DNA"/>
</dbReference>
<reference evidence="2 3" key="1">
    <citation type="submission" date="2018-05" db="EMBL/GenBank/DDBJ databases">
        <title>Genomic Encyclopedia of Type Strains, Phase IV (KMG-IV): sequencing the most valuable type-strain genomes for metagenomic binning, comparative biology and taxonomic classification.</title>
        <authorList>
            <person name="Goeker M."/>
        </authorList>
    </citation>
    <scope>NUCLEOTIDE SEQUENCE [LARGE SCALE GENOMIC DNA]</scope>
    <source>
        <strain evidence="2 3">DSM 45480</strain>
    </source>
</reference>
<evidence type="ECO:0000256" key="1">
    <source>
        <dbReference type="SAM" id="SignalP"/>
    </source>
</evidence>
<proteinExistence type="predicted"/>
<feature type="signal peptide" evidence="1">
    <location>
        <begin position="1"/>
        <end position="27"/>
    </location>
</feature>
<dbReference type="AlphaFoldDB" id="A0A316I698"/>
<gene>
    <name evidence="2" type="ORF">C8D88_103224</name>
</gene>
<name>A0A316I698_9PSEU</name>
<protein>
    <submittedName>
        <fullName evidence="2">Uncharacterized protein</fullName>
    </submittedName>
</protein>
<dbReference type="RefSeq" id="WP_146231504.1">
    <property type="nucleotide sequence ID" value="NZ_QGHB01000003.1"/>
</dbReference>
<keyword evidence="1" id="KW-0732">Signal</keyword>
<accession>A0A316I698</accession>
<sequence>MRVARRWATAATVAVGTALLVPTTASAHAPSGAIFTTLPDGSEVNFNHFPTKQDVYLDGGPGPGAPQTAAGLDDGTYVFQVTDPSGKVLLSTDPARCRQFTVADGVISGVVDTDCEHVTGSDVDHDATTVQLFPYLDTPNNGGVYKVWVTTVEDFLAGCAQFGVANGLNVVDCGNAGGNRHGFVPAHSKTDNFKVGDRVIVEIDTRFYRWDGAGPLDGYAVTWTDTNGASNKKWSYYAPELYVMHEAHVEAVEAGVHQISVANQPGCTVLRVDVQNQRLNGPGTVSVRVSNIGHEKTIFVDVRCG</sequence>
<comment type="caution">
    <text evidence="2">The sequence shown here is derived from an EMBL/GenBank/DDBJ whole genome shotgun (WGS) entry which is preliminary data.</text>
</comment>